<sequence>MSTNHLSAILDQENNFKNIKSKQRPNDENVRTNSKRQAAPISTQADKRTRIPLGGKDSNTVIPTLQRSKSSLQSGQQPLQATRLRQQGPSLPRQPLLQKSNSSLGFTPRSSIANTKSERSRGSKLPPDEASREKELVPRFATDDLKKSTYTPLPPLGTSLRETLSENTAQLHAKHVPMAGRSGDPKKRNKGQSAHEAEHEQLLDQLAEEGIDTVSQQDVPVPEYVPFDVPKLREEDLEFLRTGARPVTAFKEWSDSENESDDDDMDNLALQKDLEAQGPVGLSTEELNDMLDF</sequence>
<dbReference type="VEuPathDB" id="FungiDB:CLUG_03404"/>
<dbReference type="Proteomes" id="UP000007703">
    <property type="component" value="Unassembled WGS sequence"/>
</dbReference>
<dbReference type="EMBL" id="CH408079">
    <property type="protein sequence ID" value="EEQ39276.1"/>
    <property type="molecule type" value="Genomic_DNA"/>
</dbReference>
<dbReference type="OrthoDB" id="4093331at2759"/>
<feature type="compositionally biased region" description="Acidic residues" evidence="1">
    <location>
        <begin position="255"/>
        <end position="266"/>
    </location>
</feature>
<evidence type="ECO:0000256" key="1">
    <source>
        <dbReference type="SAM" id="MobiDB-lite"/>
    </source>
</evidence>
<dbReference type="OMA" id="ELHWRDP"/>
<proteinExistence type="predicted"/>
<feature type="region of interest" description="Disordered" evidence="1">
    <location>
        <begin position="249"/>
        <end position="283"/>
    </location>
</feature>
<feature type="compositionally biased region" description="Polar residues" evidence="1">
    <location>
        <begin position="97"/>
        <end position="115"/>
    </location>
</feature>
<dbReference type="InParanoid" id="C4Y5H0"/>
<feature type="compositionally biased region" description="Polar residues" evidence="1">
    <location>
        <begin position="31"/>
        <end position="44"/>
    </location>
</feature>
<feature type="region of interest" description="Disordered" evidence="1">
    <location>
        <begin position="1"/>
        <end position="157"/>
    </location>
</feature>
<evidence type="ECO:0008006" key="4">
    <source>
        <dbReference type="Google" id="ProtNLM"/>
    </source>
</evidence>
<dbReference type="AlphaFoldDB" id="C4Y5H0"/>
<accession>C4Y5H0</accession>
<feature type="compositionally biased region" description="Basic and acidic residues" evidence="1">
    <location>
        <begin position="116"/>
        <end position="147"/>
    </location>
</feature>
<organism evidence="2 3">
    <name type="scientific">Clavispora lusitaniae (strain ATCC 42720)</name>
    <name type="common">Yeast</name>
    <name type="synonym">Candida lusitaniae</name>
    <dbReference type="NCBI Taxonomy" id="306902"/>
    <lineage>
        <taxon>Eukaryota</taxon>
        <taxon>Fungi</taxon>
        <taxon>Dikarya</taxon>
        <taxon>Ascomycota</taxon>
        <taxon>Saccharomycotina</taxon>
        <taxon>Pichiomycetes</taxon>
        <taxon>Metschnikowiaceae</taxon>
        <taxon>Clavispora</taxon>
    </lineage>
</organism>
<evidence type="ECO:0000313" key="2">
    <source>
        <dbReference type="EMBL" id="EEQ39276.1"/>
    </source>
</evidence>
<dbReference type="GeneID" id="8496519"/>
<feature type="region of interest" description="Disordered" evidence="1">
    <location>
        <begin position="174"/>
        <end position="199"/>
    </location>
</feature>
<dbReference type="HOGENOM" id="CLU_949965_0_0_1"/>
<feature type="compositionally biased region" description="Polar residues" evidence="1">
    <location>
        <begin position="57"/>
        <end position="89"/>
    </location>
</feature>
<gene>
    <name evidence="2" type="ORF">CLUG_03404</name>
</gene>
<protein>
    <recommendedName>
        <fullName evidence="4">Securin</fullName>
    </recommendedName>
</protein>
<evidence type="ECO:0000313" key="3">
    <source>
        <dbReference type="Proteomes" id="UP000007703"/>
    </source>
</evidence>
<reference evidence="2 3" key="1">
    <citation type="journal article" date="2009" name="Nature">
        <title>Evolution of pathogenicity and sexual reproduction in eight Candida genomes.</title>
        <authorList>
            <person name="Butler G."/>
            <person name="Rasmussen M.D."/>
            <person name="Lin M.F."/>
            <person name="Santos M.A."/>
            <person name="Sakthikumar S."/>
            <person name="Munro C.A."/>
            <person name="Rheinbay E."/>
            <person name="Grabherr M."/>
            <person name="Forche A."/>
            <person name="Reedy J.L."/>
            <person name="Agrafioti I."/>
            <person name="Arnaud M.B."/>
            <person name="Bates S."/>
            <person name="Brown A.J."/>
            <person name="Brunke S."/>
            <person name="Costanzo M.C."/>
            <person name="Fitzpatrick D.A."/>
            <person name="de Groot P.W."/>
            <person name="Harris D."/>
            <person name="Hoyer L.L."/>
            <person name="Hube B."/>
            <person name="Klis F.M."/>
            <person name="Kodira C."/>
            <person name="Lennard N."/>
            <person name="Logue M.E."/>
            <person name="Martin R."/>
            <person name="Neiman A.M."/>
            <person name="Nikolaou E."/>
            <person name="Quail M.A."/>
            <person name="Quinn J."/>
            <person name="Santos M.C."/>
            <person name="Schmitzberger F.F."/>
            <person name="Sherlock G."/>
            <person name="Shah P."/>
            <person name="Silverstein K.A."/>
            <person name="Skrzypek M.S."/>
            <person name="Soll D."/>
            <person name="Staggs R."/>
            <person name="Stansfield I."/>
            <person name="Stumpf M.P."/>
            <person name="Sudbery P.E."/>
            <person name="Srikantha T."/>
            <person name="Zeng Q."/>
            <person name="Berman J."/>
            <person name="Berriman M."/>
            <person name="Heitman J."/>
            <person name="Gow N.A."/>
            <person name="Lorenz M.C."/>
            <person name="Birren B.W."/>
            <person name="Kellis M."/>
            <person name="Cuomo C.A."/>
        </authorList>
    </citation>
    <scope>NUCLEOTIDE SEQUENCE [LARGE SCALE GENOMIC DNA]</scope>
    <source>
        <strain evidence="2 3">ATCC 42720</strain>
    </source>
</reference>
<name>C4Y5H0_CLAL4</name>
<dbReference type="KEGG" id="clu:CLUG_03404"/>
<feature type="compositionally biased region" description="Polar residues" evidence="1">
    <location>
        <begin position="1"/>
        <end position="18"/>
    </location>
</feature>